<evidence type="ECO:0000313" key="2">
    <source>
        <dbReference type="Proteomes" id="UP001596056"/>
    </source>
</evidence>
<accession>A0ABW0S9V3</accession>
<gene>
    <name evidence="1" type="primary">flaF</name>
    <name evidence="1" type="ORF">ACFPOC_04495</name>
</gene>
<keyword evidence="1" id="KW-0282">Flagellum</keyword>
<dbReference type="Pfam" id="PF07309">
    <property type="entry name" value="FlaF"/>
    <property type="match status" value="1"/>
</dbReference>
<dbReference type="InterPro" id="IPR010845">
    <property type="entry name" value="FlaF"/>
</dbReference>
<dbReference type="RefSeq" id="WP_209838342.1">
    <property type="nucleotide sequence ID" value="NZ_JAGGJP010000003.1"/>
</dbReference>
<name>A0ABW0S9V3_9RHOB</name>
<keyword evidence="1" id="KW-0969">Cilium</keyword>
<sequence>MNAIERAHQAYAGAAAPIMTDRRAEHQVFSTVTARLHAAAKADPAELGAFPRLAAALHDNRRLWTRLAVDVADSDNGLPAELRARIVYLAKFTLHHSSRVLRGEAEPQALIDINTAVMRGLAGTPAAPAQVPQ</sequence>
<keyword evidence="2" id="KW-1185">Reference proteome</keyword>
<keyword evidence="1" id="KW-0966">Cell projection</keyword>
<reference evidence="2" key="1">
    <citation type="journal article" date="2019" name="Int. J. Syst. Evol. Microbiol.">
        <title>The Global Catalogue of Microorganisms (GCM) 10K type strain sequencing project: providing services to taxonomists for standard genome sequencing and annotation.</title>
        <authorList>
            <consortium name="The Broad Institute Genomics Platform"/>
            <consortium name="The Broad Institute Genome Sequencing Center for Infectious Disease"/>
            <person name="Wu L."/>
            <person name="Ma J."/>
        </authorList>
    </citation>
    <scope>NUCLEOTIDE SEQUENCE [LARGE SCALE GENOMIC DNA]</scope>
    <source>
        <strain evidence="2">KACC 11588</strain>
    </source>
</reference>
<protein>
    <submittedName>
        <fullName evidence="1">Flagellar biosynthesis regulator FlaF</fullName>
    </submittedName>
</protein>
<dbReference type="EMBL" id="JBHSNA010000003">
    <property type="protein sequence ID" value="MFC5565676.1"/>
    <property type="molecule type" value="Genomic_DNA"/>
</dbReference>
<evidence type="ECO:0000313" key="1">
    <source>
        <dbReference type="EMBL" id="MFC5565676.1"/>
    </source>
</evidence>
<dbReference type="NCBIfam" id="NF009435">
    <property type="entry name" value="PRK12794.1"/>
    <property type="match status" value="1"/>
</dbReference>
<dbReference type="Proteomes" id="UP001596056">
    <property type="component" value="Unassembled WGS sequence"/>
</dbReference>
<organism evidence="1 2">
    <name type="scientific">Rubellimicrobium aerolatum</name>
    <dbReference type="NCBI Taxonomy" id="490979"/>
    <lineage>
        <taxon>Bacteria</taxon>
        <taxon>Pseudomonadati</taxon>
        <taxon>Pseudomonadota</taxon>
        <taxon>Alphaproteobacteria</taxon>
        <taxon>Rhodobacterales</taxon>
        <taxon>Roseobacteraceae</taxon>
        <taxon>Rubellimicrobium</taxon>
    </lineage>
</organism>
<comment type="caution">
    <text evidence="1">The sequence shown here is derived from an EMBL/GenBank/DDBJ whole genome shotgun (WGS) entry which is preliminary data.</text>
</comment>
<proteinExistence type="predicted"/>